<evidence type="ECO:0000313" key="1">
    <source>
        <dbReference type="EMBL" id="QII45587.1"/>
    </source>
</evidence>
<dbReference type="Pfam" id="PF16395">
    <property type="entry name" value="DUF5004"/>
    <property type="match status" value="1"/>
</dbReference>
<dbReference type="AlphaFoldDB" id="A0A6G7J572"/>
<evidence type="ECO:0000313" key="2">
    <source>
        <dbReference type="Proteomes" id="UP000502928"/>
    </source>
</evidence>
<proteinExistence type="predicted"/>
<dbReference type="Proteomes" id="UP000502928">
    <property type="component" value="Chromosome"/>
</dbReference>
<accession>A0A6G7J572</accession>
<name>A0A6G7J572_9FLAO</name>
<dbReference type="EMBL" id="CP049616">
    <property type="protein sequence ID" value="QII45587.1"/>
    <property type="molecule type" value="Genomic_DNA"/>
</dbReference>
<dbReference type="RefSeq" id="WP_166248993.1">
    <property type="nucleotide sequence ID" value="NZ_CP049616.1"/>
</dbReference>
<organism evidence="1 2">
    <name type="scientific">Flagellimonas oceani</name>
    <dbReference type="NCBI Taxonomy" id="2698672"/>
    <lineage>
        <taxon>Bacteria</taxon>
        <taxon>Pseudomonadati</taxon>
        <taxon>Bacteroidota</taxon>
        <taxon>Flavobacteriia</taxon>
        <taxon>Flavobacteriales</taxon>
        <taxon>Flavobacteriaceae</taxon>
        <taxon>Flagellimonas</taxon>
    </lineage>
</organism>
<reference evidence="1 2" key="1">
    <citation type="submission" date="2020-02" db="EMBL/GenBank/DDBJ databases">
        <title>Complete genome of Muricauda sp. 501str8.</title>
        <authorList>
            <person name="Dong B."/>
            <person name="Zhu S."/>
            <person name="Yang J."/>
            <person name="Chen J."/>
        </authorList>
    </citation>
    <scope>NUCLEOTIDE SEQUENCE [LARGE SCALE GENOMIC DNA]</scope>
    <source>
        <strain evidence="1 2">501str8</strain>
    </source>
</reference>
<dbReference type="KEGG" id="mut:GVT53_13175"/>
<dbReference type="PROSITE" id="PS51257">
    <property type="entry name" value="PROKAR_LIPOPROTEIN"/>
    <property type="match status" value="1"/>
</dbReference>
<gene>
    <name evidence="1" type="ORF">GVT53_13175</name>
</gene>
<sequence length="172" mass="18983">MKRTFFNAISLMCIGVTLLSCSSDDGPECAEDFTGELTANEEKLVGEWVLSDIVAAKELDLTDDDTDNASKNLFEQYEECARDAAYTFESDRTFTYEIGKNAEDCDNPVTSTGTWELISQNLSLAASCTVQATTLEFNEDSSAFTFSEIYNVTEVTGTVVQTRIDFTYTLAP</sequence>
<keyword evidence="2" id="KW-1185">Reference proteome</keyword>
<protein>
    <submittedName>
        <fullName evidence="1">DUF5004 domain-containing protein</fullName>
    </submittedName>
</protein>
<dbReference type="InterPro" id="IPR032168">
    <property type="entry name" value="DUF5004"/>
</dbReference>